<feature type="region of interest" description="Disordered" evidence="1">
    <location>
        <begin position="1"/>
        <end position="31"/>
    </location>
</feature>
<dbReference type="EMBL" id="AMZH03002902">
    <property type="protein sequence ID" value="RRT74014.1"/>
    <property type="molecule type" value="Genomic_DNA"/>
</dbReference>
<proteinExistence type="predicted"/>
<dbReference type="AlphaFoldDB" id="A0A427ACR2"/>
<sequence length="386" mass="42254">MERPSGAAEATSPRPQVIGHPSGSPRVEVVSSSSGGVTLADSKVMKALMIMQSCYNSDATMTVCRLAEVRERFYILMEYDSMFLCPGSSLTTPSRMALGMSTDTLEAGLWYLLHPMIEACLDGWQILPSQMAPNLCAIWWCSSGNVMGRASYQPRLVHRLLPLVLGAGRVLLDHPKQGEEVNGSCSSRPALPPPSKAPIEALGERSTYEGEKHLGGGGGELPKKKTKVAVSKRPRKVALKETSERAHRGKGKELGLHFVGALIDHAHDAGWAVRFLTERNSVLRAENKELKAGASPEAVATAEKRATKLSVKVDQLNTILWKSEQCCKDLELEANSTRVKLRDIQNSQCQLEDEVLSLMNEVEMLQSKLKVEGDKAIVDYKKSRGF</sequence>
<feature type="compositionally biased region" description="Basic residues" evidence="1">
    <location>
        <begin position="224"/>
        <end position="237"/>
    </location>
</feature>
<name>A0A427ACR2_ENSVE</name>
<gene>
    <name evidence="2" type="ORF">B296_00019272</name>
</gene>
<feature type="compositionally biased region" description="Low complexity" evidence="1">
    <location>
        <begin position="22"/>
        <end position="31"/>
    </location>
</feature>
<organism evidence="2 3">
    <name type="scientific">Ensete ventricosum</name>
    <name type="common">Abyssinian banana</name>
    <name type="synonym">Musa ensete</name>
    <dbReference type="NCBI Taxonomy" id="4639"/>
    <lineage>
        <taxon>Eukaryota</taxon>
        <taxon>Viridiplantae</taxon>
        <taxon>Streptophyta</taxon>
        <taxon>Embryophyta</taxon>
        <taxon>Tracheophyta</taxon>
        <taxon>Spermatophyta</taxon>
        <taxon>Magnoliopsida</taxon>
        <taxon>Liliopsida</taxon>
        <taxon>Zingiberales</taxon>
        <taxon>Musaceae</taxon>
        <taxon>Ensete</taxon>
    </lineage>
</organism>
<accession>A0A427ACR2</accession>
<feature type="region of interest" description="Disordered" evidence="1">
    <location>
        <begin position="177"/>
        <end position="246"/>
    </location>
</feature>
<feature type="compositionally biased region" description="Basic and acidic residues" evidence="1">
    <location>
        <begin position="202"/>
        <end position="214"/>
    </location>
</feature>
<dbReference type="Proteomes" id="UP000287651">
    <property type="component" value="Unassembled WGS sequence"/>
</dbReference>
<evidence type="ECO:0000313" key="3">
    <source>
        <dbReference type="Proteomes" id="UP000287651"/>
    </source>
</evidence>
<evidence type="ECO:0000313" key="2">
    <source>
        <dbReference type="EMBL" id="RRT74014.1"/>
    </source>
</evidence>
<evidence type="ECO:0000256" key="1">
    <source>
        <dbReference type="SAM" id="MobiDB-lite"/>
    </source>
</evidence>
<reference evidence="2 3" key="1">
    <citation type="journal article" date="2014" name="Agronomy (Basel)">
        <title>A Draft Genome Sequence for Ensete ventricosum, the Drought-Tolerant Tree Against Hunger.</title>
        <authorList>
            <person name="Harrison J."/>
            <person name="Moore K.A."/>
            <person name="Paszkiewicz K."/>
            <person name="Jones T."/>
            <person name="Grant M."/>
            <person name="Ambacheew D."/>
            <person name="Muzemil S."/>
            <person name="Studholme D.J."/>
        </authorList>
    </citation>
    <scope>NUCLEOTIDE SEQUENCE [LARGE SCALE GENOMIC DNA]</scope>
</reference>
<comment type="caution">
    <text evidence="2">The sequence shown here is derived from an EMBL/GenBank/DDBJ whole genome shotgun (WGS) entry which is preliminary data.</text>
</comment>
<protein>
    <submittedName>
        <fullName evidence="2">Uncharacterized protein</fullName>
    </submittedName>
</protein>